<evidence type="ECO:0000313" key="14">
    <source>
        <dbReference type="Proteomes" id="UP001432014"/>
    </source>
</evidence>
<dbReference type="SMART" id="SM00825">
    <property type="entry name" value="PKS_KS"/>
    <property type="match status" value="4"/>
</dbReference>
<dbReference type="Gene3D" id="3.10.129.110">
    <property type="entry name" value="Polyketide synthase dehydratase"/>
    <property type="match status" value="3"/>
</dbReference>
<feature type="region of interest" description="N-terminal hotdog fold" evidence="8">
    <location>
        <begin position="5493"/>
        <end position="5617"/>
    </location>
</feature>
<name>A0ABZ1W1Y1_9ACTN</name>
<keyword evidence="2" id="KW-0596">Phosphopantetheine</keyword>
<dbReference type="PROSITE" id="PS00012">
    <property type="entry name" value="PHOSPHOPANTETHEINE"/>
    <property type="match status" value="3"/>
</dbReference>
<dbReference type="SMART" id="SM00823">
    <property type="entry name" value="PKS_PP"/>
    <property type="match status" value="4"/>
</dbReference>
<feature type="active site" description="Proton acceptor; for dehydratase activity" evidence="8">
    <location>
        <position position="1956"/>
    </location>
</feature>
<feature type="region of interest" description="Disordered" evidence="9">
    <location>
        <begin position="2286"/>
        <end position="2308"/>
    </location>
</feature>
<feature type="domain" description="PKS/mFAS DH" evidence="12">
    <location>
        <begin position="3707"/>
        <end position="3984"/>
    </location>
</feature>
<dbReference type="SUPFAM" id="SSF55048">
    <property type="entry name" value="Probable ACP-binding domain of malonyl-CoA ACP transacylase"/>
    <property type="match status" value="4"/>
</dbReference>
<dbReference type="InterPro" id="IPR042104">
    <property type="entry name" value="PKS_dehydratase_sf"/>
</dbReference>
<feature type="domain" description="Carrier" evidence="10">
    <location>
        <begin position="4482"/>
        <end position="4557"/>
    </location>
</feature>
<evidence type="ECO:0000256" key="2">
    <source>
        <dbReference type="ARBA" id="ARBA00022450"/>
    </source>
</evidence>
<dbReference type="InterPro" id="IPR014030">
    <property type="entry name" value="Ketoacyl_synth_N"/>
</dbReference>
<dbReference type="Gene3D" id="3.30.70.3290">
    <property type="match status" value="4"/>
</dbReference>
<dbReference type="InterPro" id="IPR016035">
    <property type="entry name" value="Acyl_Trfase/lysoPLipase"/>
</dbReference>
<feature type="region of interest" description="N-terminal hotdog fold" evidence="8">
    <location>
        <begin position="3707"/>
        <end position="3830"/>
    </location>
</feature>
<feature type="domain" description="PKS/mFAS DH" evidence="12">
    <location>
        <begin position="1924"/>
        <end position="2209"/>
    </location>
</feature>
<proteinExistence type="predicted"/>
<feature type="active site" description="Proton donor; for dehydratase activity" evidence="8">
    <location>
        <position position="5693"/>
    </location>
</feature>
<feature type="compositionally biased region" description="Low complexity" evidence="9">
    <location>
        <begin position="6225"/>
        <end position="6238"/>
    </location>
</feature>
<dbReference type="InterPro" id="IPR057326">
    <property type="entry name" value="KR_dom"/>
</dbReference>
<dbReference type="PANTHER" id="PTHR43775">
    <property type="entry name" value="FATTY ACID SYNTHASE"/>
    <property type="match status" value="1"/>
</dbReference>
<dbReference type="SMART" id="SM00827">
    <property type="entry name" value="PKS_AT"/>
    <property type="match status" value="4"/>
</dbReference>
<evidence type="ECO:0000256" key="8">
    <source>
        <dbReference type="PROSITE-ProRule" id="PRU01363"/>
    </source>
</evidence>
<dbReference type="InterPro" id="IPR049552">
    <property type="entry name" value="PKS_DH_N"/>
</dbReference>
<feature type="domain" description="Ketosynthase family 3 (KS3)" evidence="11">
    <location>
        <begin position="2813"/>
        <end position="3239"/>
    </location>
</feature>
<dbReference type="InterPro" id="IPR020841">
    <property type="entry name" value="PKS_Beta-ketoAc_synthase_dom"/>
</dbReference>
<dbReference type="Pfam" id="PF21089">
    <property type="entry name" value="PKS_DH_N"/>
    <property type="match status" value="3"/>
</dbReference>
<dbReference type="InterPro" id="IPR049551">
    <property type="entry name" value="PKS_DH_C"/>
</dbReference>
<keyword evidence="14" id="KW-1185">Reference proteome</keyword>
<dbReference type="InterPro" id="IPR020807">
    <property type="entry name" value="PKS_DH"/>
</dbReference>
<dbReference type="InterPro" id="IPR049900">
    <property type="entry name" value="PKS_mFAS_DH"/>
</dbReference>
<dbReference type="InterPro" id="IPR032821">
    <property type="entry name" value="PKS_assoc"/>
</dbReference>
<evidence type="ECO:0000259" key="10">
    <source>
        <dbReference type="PROSITE" id="PS50075"/>
    </source>
</evidence>
<dbReference type="InterPro" id="IPR014043">
    <property type="entry name" value="Acyl_transferase_dom"/>
</dbReference>
<dbReference type="CDD" id="cd00833">
    <property type="entry name" value="PKS"/>
    <property type="match status" value="4"/>
</dbReference>
<dbReference type="InterPro" id="IPR055123">
    <property type="entry name" value="SpnB-like_Rossmann"/>
</dbReference>
<dbReference type="Proteomes" id="UP001432014">
    <property type="component" value="Chromosome"/>
</dbReference>
<dbReference type="SMART" id="SM01294">
    <property type="entry name" value="PKS_PP_betabranch"/>
    <property type="match status" value="3"/>
</dbReference>
<dbReference type="SMART" id="SM00822">
    <property type="entry name" value="PKS_KR"/>
    <property type="match status" value="3"/>
</dbReference>
<evidence type="ECO:0000259" key="12">
    <source>
        <dbReference type="PROSITE" id="PS52019"/>
    </source>
</evidence>
<feature type="domain" description="Ketosynthase family 3 (KS3)" evidence="11">
    <location>
        <begin position="4585"/>
        <end position="5014"/>
    </location>
</feature>
<organism evidence="13 14">
    <name type="scientific">Kitasatospora herbaricolor</name>
    <dbReference type="NCBI Taxonomy" id="68217"/>
    <lineage>
        <taxon>Bacteria</taxon>
        <taxon>Bacillati</taxon>
        <taxon>Actinomycetota</taxon>
        <taxon>Actinomycetes</taxon>
        <taxon>Kitasatosporales</taxon>
        <taxon>Streptomycetaceae</taxon>
        <taxon>Kitasatospora</taxon>
    </lineage>
</organism>
<evidence type="ECO:0000256" key="6">
    <source>
        <dbReference type="ARBA" id="ARBA00023268"/>
    </source>
</evidence>
<feature type="region of interest" description="Disordered" evidence="9">
    <location>
        <begin position="1"/>
        <end position="29"/>
    </location>
</feature>
<dbReference type="PROSITE" id="PS52004">
    <property type="entry name" value="KS3_2"/>
    <property type="match status" value="4"/>
</dbReference>
<feature type="domain" description="PKS/mFAS DH" evidence="12">
    <location>
        <begin position="5493"/>
        <end position="5773"/>
    </location>
</feature>
<evidence type="ECO:0000256" key="9">
    <source>
        <dbReference type="SAM" id="MobiDB-lite"/>
    </source>
</evidence>
<evidence type="ECO:0000256" key="1">
    <source>
        <dbReference type="ARBA" id="ARBA00004792"/>
    </source>
</evidence>
<dbReference type="Gene3D" id="3.40.50.720">
    <property type="entry name" value="NAD(P)-binding Rossmann-like Domain"/>
    <property type="match status" value="3"/>
</dbReference>
<dbReference type="InterPro" id="IPR050091">
    <property type="entry name" value="PKS_NRPS_Biosynth_Enz"/>
</dbReference>
<dbReference type="CDD" id="cd08956">
    <property type="entry name" value="KR_3_FAS_SDR_x"/>
    <property type="match status" value="3"/>
</dbReference>
<dbReference type="Pfam" id="PF14765">
    <property type="entry name" value="PS-DH"/>
    <property type="match status" value="3"/>
</dbReference>
<feature type="region of interest" description="N-terminal hotdog fold" evidence="8">
    <location>
        <begin position="1924"/>
        <end position="2054"/>
    </location>
</feature>
<evidence type="ECO:0000313" key="13">
    <source>
        <dbReference type="EMBL" id="WUS54827.1"/>
    </source>
</evidence>
<keyword evidence="6" id="KW-0511">Multifunctional enzyme</keyword>
<dbReference type="InterPro" id="IPR020806">
    <property type="entry name" value="PKS_PP-bd"/>
</dbReference>
<dbReference type="Pfam" id="PF00698">
    <property type="entry name" value="Acyl_transf_1"/>
    <property type="match status" value="4"/>
</dbReference>
<feature type="region of interest" description="C-terminal hotdog fold" evidence="8">
    <location>
        <begin position="3842"/>
        <end position="3984"/>
    </location>
</feature>
<dbReference type="InterPro" id="IPR016039">
    <property type="entry name" value="Thiolase-like"/>
</dbReference>
<dbReference type="InterPro" id="IPR006162">
    <property type="entry name" value="Ppantetheine_attach_site"/>
</dbReference>
<dbReference type="InterPro" id="IPR013968">
    <property type="entry name" value="PKS_KR"/>
</dbReference>
<feature type="region of interest" description="C-terminal hotdog fold" evidence="8">
    <location>
        <begin position="2067"/>
        <end position="2209"/>
    </location>
</feature>
<dbReference type="SMART" id="SM00826">
    <property type="entry name" value="PKS_DH"/>
    <property type="match status" value="3"/>
</dbReference>
<keyword evidence="4" id="KW-0808">Transferase</keyword>
<evidence type="ECO:0000256" key="4">
    <source>
        <dbReference type="ARBA" id="ARBA00022679"/>
    </source>
</evidence>
<dbReference type="InterPro" id="IPR009081">
    <property type="entry name" value="PP-bd_ACP"/>
</dbReference>
<dbReference type="Gene3D" id="3.40.366.10">
    <property type="entry name" value="Malonyl-Coenzyme A Acyl Carrier Protein, domain 2"/>
    <property type="match status" value="4"/>
</dbReference>
<dbReference type="InterPro" id="IPR036291">
    <property type="entry name" value="NAD(P)-bd_dom_sf"/>
</dbReference>
<dbReference type="PROSITE" id="PS52019">
    <property type="entry name" value="PKS_MFAS_DH"/>
    <property type="match status" value="3"/>
</dbReference>
<dbReference type="Pfam" id="PF22953">
    <property type="entry name" value="SpnB_Rossmann"/>
    <property type="match status" value="2"/>
</dbReference>
<evidence type="ECO:0000256" key="5">
    <source>
        <dbReference type="ARBA" id="ARBA00023194"/>
    </source>
</evidence>
<gene>
    <name evidence="13" type="ORF">OG469_04445</name>
</gene>
<feature type="region of interest" description="Disordered" evidence="9">
    <location>
        <begin position="4563"/>
        <end position="4586"/>
    </location>
</feature>
<feature type="domain" description="Ketosynthase family 3 (KS3)" evidence="11">
    <location>
        <begin position="1032"/>
        <end position="1458"/>
    </location>
</feature>
<feature type="region of interest" description="Disordered" evidence="9">
    <location>
        <begin position="6225"/>
        <end position="6247"/>
    </location>
</feature>
<dbReference type="Gene3D" id="3.40.47.10">
    <property type="match status" value="4"/>
</dbReference>
<feature type="active site" description="Proton acceptor; for dehydratase activity" evidence="8">
    <location>
        <position position="5525"/>
    </location>
</feature>
<feature type="domain" description="Carrier" evidence="10">
    <location>
        <begin position="944"/>
        <end position="1019"/>
    </location>
</feature>
<keyword evidence="5" id="KW-0045">Antibiotic biosynthesis</keyword>
<feature type="domain" description="Ketosynthase family 3 (KS3)" evidence="11">
    <location>
        <begin position="34"/>
        <end position="451"/>
    </location>
</feature>
<dbReference type="PANTHER" id="PTHR43775:SF51">
    <property type="entry name" value="INACTIVE PHENOLPHTHIOCEROL SYNTHESIS POLYKETIDE SYNTHASE TYPE I PKS1-RELATED"/>
    <property type="match status" value="1"/>
</dbReference>
<evidence type="ECO:0000259" key="11">
    <source>
        <dbReference type="PROSITE" id="PS52004"/>
    </source>
</evidence>
<dbReference type="PROSITE" id="PS50075">
    <property type="entry name" value="CARRIER"/>
    <property type="match status" value="4"/>
</dbReference>
<dbReference type="Gene3D" id="1.10.1200.10">
    <property type="entry name" value="ACP-like"/>
    <property type="match status" value="4"/>
</dbReference>
<protein>
    <submittedName>
        <fullName evidence="13">SDR family NAD(P)-dependent oxidoreductase</fullName>
    </submittedName>
</protein>
<feature type="domain" description="Carrier" evidence="10">
    <location>
        <begin position="6254"/>
        <end position="6329"/>
    </location>
</feature>
<dbReference type="PROSITE" id="PS00606">
    <property type="entry name" value="KS3_1"/>
    <property type="match status" value="3"/>
</dbReference>
<evidence type="ECO:0000256" key="7">
    <source>
        <dbReference type="ARBA" id="ARBA00023315"/>
    </source>
</evidence>
<dbReference type="SUPFAM" id="SSF53901">
    <property type="entry name" value="Thiolase-like"/>
    <property type="match status" value="4"/>
</dbReference>
<dbReference type="InterPro" id="IPR016036">
    <property type="entry name" value="Malonyl_transacylase_ACP-bd"/>
</dbReference>
<feature type="compositionally biased region" description="Low complexity" evidence="9">
    <location>
        <begin position="9"/>
        <end position="22"/>
    </location>
</feature>
<feature type="region of interest" description="C-terminal hotdog fold" evidence="8">
    <location>
        <begin position="5630"/>
        <end position="5773"/>
    </location>
</feature>
<feature type="active site" description="Proton acceptor; for dehydratase activity" evidence="8">
    <location>
        <position position="3739"/>
    </location>
</feature>
<dbReference type="Pfam" id="PF02801">
    <property type="entry name" value="Ketoacyl-synt_C"/>
    <property type="match status" value="4"/>
</dbReference>
<dbReference type="InterPro" id="IPR018201">
    <property type="entry name" value="Ketoacyl_synth_AS"/>
</dbReference>
<dbReference type="Pfam" id="PF16197">
    <property type="entry name" value="KAsynt_C_assoc"/>
    <property type="match status" value="4"/>
</dbReference>
<evidence type="ECO:0000256" key="3">
    <source>
        <dbReference type="ARBA" id="ARBA00022553"/>
    </source>
</evidence>
<feature type="active site" description="Proton donor; for dehydratase activity" evidence="8">
    <location>
        <position position="3904"/>
    </location>
</feature>
<dbReference type="EMBL" id="CP108482">
    <property type="protein sequence ID" value="WUS54827.1"/>
    <property type="molecule type" value="Genomic_DNA"/>
</dbReference>
<reference evidence="13 14" key="1">
    <citation type="submission" date="2022-10" db="EMBL/GenBank/DDBJ databases">
        <title>The complete genomes of actinobacterial strains from the NBC collection.</title>
        <authorList>
            <person name="Joergensen T.S."/>
            <person name="Alvarez Arevalo M."/>
            <person name="Sterndorff E.B."/>
            <person name="Faurdal D."/>
            <person name="Vuksanovic O."/>
            <person name="Mourched A.-S."/>
            <person name="Charusanti P."/>
            <person name="Shaw S."/>
            <person name="Blin K."/>
            <person name="Weber T."/>
        </authorList>
    </citation>
    <scope>NUCLEOTIDE SEQUENCE [LARGE SCALE GENOMIC DNA]</scope>
    <source>
        <strain evidence="13 14">NBC_01247</strain>
    </source>
</reference>
<dbReference type="Pfam" id="PF00550">
    <property type="entry name" value="PP-binding"/>
    <property type="match status" value="4"/>
</dbReference>
<dbReference type="InterPro" id="IPR014031">
    <property type="entry name" value="Ketoacyl_synth_C"/>
</dbReference>
<sequence>MTAKPEHSAAAPVPARPAASGAEATGPRAVPSTPLAVAVVGLACRLPGASGPQAFWTLLREGRDAVGEPPADRWPQDTPGVPRAGAFLDRIDTFDAAFFGISPREAAAMDPQQRLALELGWEVLEDAGTVPGRLRDSRTGVFVGAFLDDYAALVHRRGPDAVDRHTLTGLNRGMLANRLSYLLGLRGPSLTVDTAQSSSLVAVHLACESLRSGESDLAVALGVNLIAGPDSTLGAARFGGLSPHGRSRPLDAAADGYARGEGGVAVLLKPLAAALADGDPVYGVVLASATGNDGATDGLTVPGADGQALVLEAAYRQAGVDPARVQYVELHGTGTAVGDPVEAAALGRVLGAGRDPGAPLLVGSAKSNVGHLEGAAGLVGLLKTVLSLHHRELPPTLHHETANPAVDLAGLRLRVATDLVPWPDPPADAGPLAGVSSFGMGGTDVHVVLTAAPPASVASGSAPAELPVPVLLSGRGPQALRGQAAALRAHLDAHPALGAAELAAPLATARTAFEDRAAVVAGDRAELLAALDALAGGEDAPGLSVGSAGTAGGTAFLFPGQGSQRPGAGLELHRRFPAFAEALDETVAALDPHLDRPLGPLLFAEPGTPEAGLLDDTAYTQPALFALGTALHALLRSWGVVPDAVAGHSIGEIAAAHAAGVLTLADAAALITARGRLMSALPGGGAMVAVEAAEDEVLPLLTGREGEVGIAAVNGPLAVVLSGTEQAVSDVAEQLAALGRRTRRLRVSHAFHSPLMAPALAEFRDVAAGLTYAPPLVPLVSTLTGLPVGPDTLADPEHWVRHARQAVRFADGVRSLHGLGVRTHLELGPDAVLGALVRNTAVADGLGAEVRGAALLRSGRPEAATALGALGLLHVRGGQVDWQAYFGPGAGPVAARLTALPTYAFQRERHWLAAGPELPAEEAVQAVAEPAPTAAPEPRRRPGRDLLELVRAQAAVVLGHVTPHTLGGGRTFKDLGLDSLGAVELRDRLAAATGLDLAASVVYDHPTPEALAEHLRGDDRAEAVVRRAVAVDEPIAIVGMACRYPGGVGSPEDLWRLVAEGRDAISGFPTDRGWDLDGLYDPDPDRPGTTYTRHGGFLDGAGGFDAEFFGISPREAAAMDPQQRLLLESSWEALERAGIDPATLRGTPAGVYVGATAMEYGPRLYEGADGGDGYVLTGSTTSVISGRVAYALGLEGPAVTVDTACSSSLVALHQAAQALRSGDCSLALAGGVTVMATPGMFVEFSRQRGLSADGRCRSFAAGADGTGWSEGVGVLVLERLSDARARGHRVLAVVRGSAVNQDGASNGLTAPNGPSQERVIRSALASAGLSAGDVDAVEAHGTGTRLGDPIEAQALLATYGRGRAVDRPLWLGSLKSNIGHAQAAAGVGGVIKMVRAMSEGVLPASLHADEPSPLIDWSSGGVELLSRAREWPEVGRPRRAAVSSFGISGTNAHVILEQPPVEPVPESEPVAAPVTVWPVSARTEGALREQAGRLLAFVAERPELDVSAVGRALVSSRSAFERRAVVLGSDRAELVAGLAALASGAESAGVVQVGVLGGRTAFVFTGQGSQRVGMGRELYEAFPVYAAAFDEVCAAFDPHLERSLREVVFEETGLLDRTAYTQPALFAVETALVRLLESHGITPDLVAGHSIGGVVAAYVAGVFSLADAAALVAGRGRLMESARAGGAMVALEAAEEEVLAELAGREGEVSLAAVNGPRSVVLSGDEDAVLQLAETWRERGRRVRKLTVSHAFHSPHMESVLAEFRAAAEKIRYQEPLLPVVSDVTGALATAAELADPGYWSGHIRSAVRFHDAVRTLHEQGATTVVEVGPDAVLTAFVGDTLDDDTGTAAVPLLRRNRPEAHGLAAALARLHTAGAPADVLLPLLPGPTPALDLPTYAFQHTHYWSLPRPAADAAALGLSEADHPLLAAAVGLADDGGLLLTGRITLADRPWLADHDILGTPLLPGTAFLELALAAAGRLGADGVDELTLHAPLPLPSGGPVQLQIAVGPPDERGRRTVAIHGRPHRPDHGALEDTEGWTRHADGLLAAPQAGPPAPTVTAWPPAEAEPLDVDALYARLLGHGYAYGPAFQGVRAAWRRGTELFAELALDDEQARDAAGYGVHPALLDAALHPLVDAQAAGQDISTAGLPLPFSFGAVRLHAQGPDVLRVHWAPAAEGGSTLSAADAEGRPVLSVGSLSLRSAPLAAAATNDGRGALHRVDWQPLPGGAPVRDTAATGRVLVLGRAPDGLTDLPAVPDLETLLSALEAGEPAPDAVLAFLSAAGQDAPDAQTAGPDSAGPDSAGPDVPGAARALAREALLLAQRWLAEDRLAGSRLAFVTRGAVGALPEDTVAAPAAAGVWGLVRSAQSENPERLQLADLDDQPSSAAALPAALATGLPQLALRRGDALLPVLVPVTPTRRDPAPDAGPPDLSTGTVLITGGTGGLGVLLARHLVTRHGVRHLLLAGRRGGAAEGADALADELSRQGAEVRFAAADTGDREALAAALAAVPADRPLTAVLHLAGVLDDGTLATLDGGRLDRVLRPKADGAWHLHELTAGADLKAFVLFSSVSGITGTAGQGGYAAANTLLDALAQHRAARGLPATSLAWSLWAQEEGMAGALDAAGIRRWERSGLPPLDVARGLELFDAALADPAPLLVPARIDRAALRARAAEGPLPAPLRGLVPGQVRRSAAARGAGAAAGGWAERTASLPEVERARVAGDLVLSVVGAVLGHDGSGVVEAGRPFKDLGVDSLTAVELRNRLNAVTGLRLPSTVVFDQPSPAALTARLLDELDSARTSLQPQAVRRAVAVDEPIAIVGMACRYPGGVGSPEDLWRLVAEGRDAISGFPTDRGWDLDNLYHPDPDHQGTSYSREGGFLHRAADFDAEFFGISPREAAAMDPQQRLLLESSWEALERAGIDPATLRGTPAGVFAGVMYNDYGSRLQRAPEGYEGYLLTGNTSSVISGRIAYTFGLEGPAVTVDTACSSSLVALHLASQALRSGECSLALAGGVTVMARPDTFVEFSRQRGLSADGRCKSFAAGADGTGWSEGVGVLVLERLSDARARGHRVLAVVRGSAVNQDGASNGLTAPNGPSQERVIRSALASAGLSAGDVDAVEAHGTGTRLGDPIEAQALLSTYGRGRAEGRPLWLGSLKSNIGHAQAAAGVGGVIKMVRAMSEGVLPASLHAEDPSPLIDWSSGGVELLSRAREWPEVGRPRRAAVSSFGISGTNAHVILEQPPVEPEPETTPAAPVTVWPVSARTESALRAQAGRLHDHLVGQPGADAGRVGHALAATRGALEHRAVLVGSARSDLLDGLRALAAGEDSPSVLRGRTAPGRTAFLFTGQGSQRVGMGRELYEAFPVYAAAFDEVCAAFDPHLERSLREVVFEETGLLDRTAYTQPALFAVEVALYRLVTSAGVLPDLVAGHSIGGVVAAYVAGVFSLADAAALVAGRGRLMESARAGGAMVALEAAEEEVLAELAGREGEVSLAAVNGPRSVVLSGDEDAVLQLAETWRERGRRVRKLTVSHAFHSPHMESVLAEFRAAAEKIRYQEPLLPVVSDVTGALATAAELADPGYWSGHIRSAVRFHDAVRTLHAQGATRFLELGPDAVLTAFVQAALGDEGPVATAAALRRDRSEPQTLATALARHAADGADVDWAALTGVSGRIADAPDLPTYPFEHRRFWLDPDATPADPHGVGLDAAGHPLLGAELHLPDSGGLLLTGRLSLAALPWLADHAVSGGVLLPGAALVELALRAGERADAPYLEELTLEAPLGLPAEGAVHLQLSVAAPIDGRRALAVHSRPAGEDEAPWTRHASGVLATAGPADDEGLSSWPPAGTAALPLDDVYHRLAEHGYHYGPAFQGLRAGWRAEDGTLYAEVALPEAQAGTAPAYGLHPALLDAALHLVARYGRRAAPDGAPTLVLPFAWSGVAVHAVGAVAARVRLRPVDGGYALTLADTEGAPLASVRRLDLRPVEPEALTRALRSTAHRSPDRSLYTLVWQPEPTGPLAGPVAEGPSGAPGGEAAVLVVAGEQPDSALLPRTVAVTGLAALRDSAAAGALPPAVLLPYATPAGVADPAAAAREAVRQLLPVLQEWLAEERFTGSRLVLLTRGAVGTADGGHEPDLAAAAVRGLFRSAAAEHPGRVALLDAEPGVPVPPAAWHPDREPEVTASGNELLVPRLVRAAAPAGDADQDTPAFGAGTVVLTGASGALGGLVARHLVHRHGVRGLLLLSRRGTVEPGLAEELMAAGAVVVAAACDVADPDAVRAALARAPEGLPVTAVLHAAGVVDDGVAEGLTADRIAGVLRPKADGAWALHEATKDQPLAAFVLFSSVAGLLGTAGQGPYAAANSFLDALAVHRRRLGLPALSLAWGLWDGDGMGSRLAAADLARLARTGIAPLPPAEALALLDASLTAPEPLLAPVRLDLTGGSAATLPAPLRALVRPAARRAAAAGAAAPAGAATLAARLVALPVAERGLLLRDLVRGATAAVLGHSGPHAVEEDRSFTEQGFDSLAAVELRNRVNAATGLRLSSTLVFDHPSPAALAEHLRAELLPEEGLDGGQQQTEEPSRPAAGPGAPDDDPIAIVGIGCRYPGGVRSPEDLWRLVEGGVDAVGPFPEDRGWSLERLYHPDPERPGTSAAREGGFLYDAADFDPSFFGMSPREALATDPQQRLLLETAWEAVERAGIDPAALRGSRTGVFAGVMYDDYGSRLSQAPVAPDGYEGYLVSGSAGSVASGRVSYALGLEGPAVTVDTACSSSLVALHLASQALRSGECTLALAGGVTVMATPATFVEFSRQRGLAPDGRCKPFAAAADGTGWAEGAGLLVLERLSDARRNGHPVLALVRGSAVNQDGASNGLTAPNGPAQQRVIRAALASAGLSAEDVDAVEAHGTGTRLGDPIEAQALLATYGRERAGDQPLWLGSIKSNIGHTQAAAGAAGVIKMIEAIRHGLLPATLHVDAPSPHVDWSSGGVELLARAREWPEVGRPRRAAVSSFGISGTNAHVILEQPPVEPVAEAELEPVAAPVTVWPVSARTEGALREQAGRLLAFVAERPELDVSAVGRALVSSRSAFERRAVVLGSDRAELVAGLAALASGAESAGVVQGGVLGGRTAFVFTGQGSQRVGMGRELYEAFPVYAAAFDEVCAAFDPHLERSLREVVFEETGLLDRTAYTQPALFAVETALVRLLAGFGVRPDAVLGHSIGAVAAAHAAGVLTLTDAVALVAARSRLMDALPAEGAMLSFRAGEAQVAAALDGYQAQVSVAAVNGPLATVLSGDEDAVLAVAARLSAQGVKAKRLKVSHAFHSPLMDPMLDDFRTALAGLSFAPPAVPFVSDLTGRGTDPDETAAPDYWARHVRGAVRFADGVRALHELGTTRYLEIGPDTVLTTLVPDILAAGPAADPQQPPAVTAAALRRGRPEPAALVGALAAVHTVGGRVDWSALLGTPRPGADPAPQLPTYPFQRTRHWLDAPAPAGDVTAAGLTAADHPFLGAAVELADGAGTLFTGRLALREHPWLTGHTVAGATVLPATALLDLALHVGRSAGVPVVAALDLHAPLLPHPEEAVRLQITVAPAGADGEREIRVHARPDTADEAPWVLYASGVLAPADGAQASVAAGSWPPPGAEPVGPDTLYPALAAHGLGYAGAFRAVTAAWRHPDGSLSAELAAPDEGGRDADRRFAVPPALLDAALHPWAHAGLPEDGRPTLLLPSAWRDVRLHSGAATGPLRARVVPEDAHRAAVTLHDGSGAPLLHAGALELAEVPAERFVAAGGGDPLLVPGTAVLALPATADPVAVVGAPRLAEALAASGRPARPYPTLRELAADTGHPLPPTVLLPLPAGPADAAVPDRVGAATAWALTALQEWLAEERFESGRLAVLLPGTEPGTPQALAAAAVGGLVRSAATEHPGRVLLVDTDLPADDLGRLPAVRWPDDEPHVLLREGRLLAPRLGRSGPGASAPARPASGAFGDGTVIVSGASGALAATVVRHLAAVHGVRSLLLLSRGGTVAPGLAEELARQGVQVLAAACDVADPAAVARVLGLLPAGPPVTGVLHAAGVLDDGLVQGLTVERVDAVLRPKVGGAWALHEATKELPLAAFVLFSSVAGVLGTAGQGAYAAANSFLDALALHRHAEGLPALSLPWGLWEGEGMGSALGAADRARIARVGIAPLSPASALTQLDAALTAGQPVAVAVRLAAPGAGGPGSGPAAALRALLPATGAPAGRPAANGAPAGREQADRLTGLDPADRGRAVLDLVRRYVGEVLGHADLGAVPVDRGLLDLGLDSLTAVELRGRLGAALGLRLPSTLLFDHPTAGALARHLEGLLAPPAERAGVVAPVLAGMAELESALADPAALGADGGDLDLLADRLQSVLERIRAARGEHVTGFADRLDGADDDELFHLIDGELGLQ</sequence>
<dbReference type="SUPFAM" id="SSF47336">
    <property type="entry name" value="ACP-like"/>
    <property type="match status" value="4"/>
</dbReference>
<dbReference type="Pfam" id="PF08659">
    <property type="entry name" value="KR"/>
    <property type="match status" value="3"/>
</dbReference>
<comment type="pathway">
    <text evidence="1">Antibiotic biosynthesis.</text>
</comment>
<dbReference type="SUPFAM" id="SSF52151">
    <property type="entry name" value="FabD/lysophospholipase-like"/>
    <property type="match status" value="4"/>
</dbReference>
<dbReference type="RefSeq" id="WP_329500645.1">
    <property type="nucleotide sequence ID" value="NZ_CP108460.1"/>
</dbReference>
<feature type="domain" description="Carrier" evidence="10">
    <location>
        <begin position="2719"/>
        <end position="2794"/>
    </location>
</feature>
<keyword evidence="7" id="KW-0012">Acyltransferase</keyword>
<dbReference type="SUPFAM" id="SSF51735">
    <property type="entry name" value="NAD(P)-binding Rossmann-fold domains"/>
    <property type="match status" value="6"/>
</dbReference>
<dbReference type="Pfam" id="PF00109">
    <property type="entry name" value="ketoacyl-synt"/>
    <property type="match status" value="4"/>
</dbReference>
<dbReference type="InterPro" id="IPR036736">
    <property type="entry name" value="ACP-like_sf"/>
</dbReference>
<feature type="active site" description="Proton donor; for dehydratase activity" evidence="8">
    <location>
        <position position="2128"/>
    </location>
</feature>
<dbReference type="InterPro" id="IPR001227">
    <property type="entry name" value="Ac_transferase_dom_sf"/>
</dbReference>
<accession>A0ABZ1W1Y1</accession>
<keyword evidence="3" id="KW-0597">Phosphoprotein</keyword>